<dbReference type="InterPro" id="IPR044708">
    <property type="entry name" value="CPR5"/>
</dbReference>
<proteinExistence type="predicted"/>
<feature type="compositionally biased region" description="Basic and acidic residues" evidence="1">
    <location>
        <begin position="49"/>
        <end position="58"/>
    </location>
</feature>
<keyword evidence="2" id="KW-1133">Transmembrane helix</keyword>
<dbReference type="PANTHER" id="PTHR35322">
    <property type="entry name" value="PROTEIN CPR-5"/>
    <property type="match status" value="1"/>
</dbReference>
<organism evidence="3 4">
    <name type="scientific">Aristolochia fimbriata</name>
    <name type="common">White veined hardy Dutchman's pipe vine</name>
    <dbReference type="NCBI Taxonomy" id="158543"/>
    <lineage>
        <taxon>Eukaryota</taxon>
        <taxon>Viridiplantae</taxon>
        <taxon>Streptophyta</taxon>
        <taxon>Embryophyta</taxon>
        <taxon>Tracheophyta</taxon>
        <taxon>Spermatophyta</taxon>
        <taxon>Magnoliopsida</taxon>
        <taxon>Magnoliidae</taxon>
        <taxon>Piperales</taxon>
        <taxon>Aristolochiaceae</taxon>
        <taxon>Aristolochia</taxon>
    </lineage>
</organism>
<feature type="region of interest" description="Disordered" evidence="1">
    <location>
        <begin position="212"/>
        <end position="240"/>
    </location>
</feature>
<comment type="caution">
    <text evidence="3">The sequence shown here is derived from an EMBL/GenBank/DDBJ whole genome shotgun (WGS) entry which is preliminary data.</text>
</comment>
<gene>
    <name evidence="3" type="ORF">H6P81_011101</name>
</gene>
<keyword evidence="4" id="KW-1185">Reference proteome</keyword>
<evidence type="ECO:0000313" key="3">
    <source>
        <dbReference type="EMBL" id="KAG9451136.1"/>
    </source>
</evidence>
<feature type="compositionally biased region" description="Polar residues" evidence="1">
    <location>
        <begin position="12"/>
        <end position="26"/>
    </location>
</feature>
<feature type="transmembrane region" description="Helical" evidence="2">
    <location>
        <begin position="492"/>
        <end position="517"/>
    </location>
</feature>
<evidence type="ECO:0000256" key="1">
    <source>
        <dbReference type="SAM" id="MobiDB-lite"/>
    </source>
</evidence>
<dbReference type="GO" id="GO:0006952">
    <property type="term" value="P:defense response"/>
    <property type="evidence" value="ECO:0007669"/>
    <property type="project" value="InterPro"/>
</dbReference>
<keyword evidence="2" id="KW-0472">Membrane</keyword>
<keyword evidence="2" id="KW-0812">Transmembrane</keyword>
<evidence type="ECO:0008006" key="5">
    <source>
        <dbReference type="Google" id="ProtNLM"/>
    </source>
</evidence>
<feature type="transmembrane region" description="Helical" evidence="2">
    <location>
        <begin position="461"/>
        <end position="480"/>
    </location>
</feature>
<protein>
    <recommendedName>
        <fullName evidence="5">CPR5</fullName>
    </recommendedName>
</protein>
<dbReference type="AlphaFoldDB" id="A0AAV7ETF9"/>
<dbReference type="GO" id="GO:0010150">
    <property type="term" value="P:leaf senescence"/>
    <property type="evidence" value="ECO:0007669"/>
    <property type="project" value="InterPro"/>
</dbReference>
<sequence length="571" mass="62972">MVKASAFLAPCSHQSSQSTKTPQIGSSCIDGDGAIENEDEVCSSNFVSRPDDSSHVGEECVQSKSARGMEIVSPKGSKPSHKKKAATSRTSKIVSKNSAFVASAHRERGINVGIRRRNKRVQNGDELRCLGLSLGMSIAAVVSKVLDDKAPSTDQISSSHISMVCISAVKESVANVFGERFHSFIQSFEESFDSTLKTFKLITETSLYEGKTNNENSTIEEPLNSPAAPDLAMSGSHKPCDCSEEIEETRSSDSILNQLVLTGETNQHHSCSSLVASGSGYGQSILGTWEKSIMEQTRSNDLKAVEIALNMQRLRLKQSQLDVSFAANYLEKCKLAMGISKASFKEEKLKTQMQEKRFADLVKNCIDCLVAGLLIMSTCLCYGASIHSYELLKEVTESCSYAPKRSAWWTPNPFGSFTASFHLIKCHIVVLSRIMFGLLMILALAYALLQRWASSGQTMPITFILLLLGVVCGFAGKICVDTLGASGFWWLFYWEVLCLLHFSANVCTPVLFQILHGPISVRREGEGKVWIPYRFRRVIFYSLLFVVPVLCGLMPFASAWDWKDHFLSLAF</sequence>
<feature type="region of interest" description="Disordered" evidence="1">
    <location>
        <begin position="1"/>
        <end position="30"/>
    </location>
</feature>
<evidence type="ECO:0000313" key="4">
    <source>
        <dbReference type="Proteomes" id="UP000825729"/>
    </source>
</evidence>
<evidence type="ECO:0000256" key="2">
    <source>
        <dbReference type="SAM" id="Phobius"/>
    </source>
</evidence>
<dbReference type="GO" id="GO:0010090">
    <property type="term" value="P:trichome morphogenesis"/>
    <property type="evidence" value="ECO:0007669"/>
    <property type="project" value="InterPro"/>
</dbReference>
<feature type="transmembrane region" description="Helical" evidence="2">
    <location>
        <begin position="430"/>
        <end position="449"/>
    </location>
</feature>
<dbReference type="EMBL" id="JAINDJ010000004">
    <property type="protein sequence ID" value="KAG9451136.1"/>
    <property type="molecule type" value="Genomic_DNA"/>
</dbReference>
<dbReference type="Proteomes" id="UP000825729">
    <property type="component" value="Unassembled WGS sequence"/>
</dbReference>
<feature type="transmembrane region" description="Helical" evidence="2">
    <location>
        <begin position="538"/>
        <end position="560"/>
    </location>
</feature>
<reference evidence="3 4" key="1">
    <citation type="submission" date="2021-07" db="EMBL/GenBank/DDBJ databases">
        <title>The Aristolochia fimbriata genome: insights into angiosperm evolution, floral development and chemical biosynthesis.</title>
        <authorList>
            <person name="Jiao Y."/>
        </authorList>
    </citation>
    <scope>NUCLEOTIDE SEQUENCE [LARGE SCALE GENOMIC DNA]</scope>
    <source>
        <strain evidence="3">IBCAS-2021</strain>
        <tissue evidence="3">Leaf</tissue>
    </source>
</reference>
<accession>A0AAV7ETF9</accession>
<dbReference type="PANTHER" id="PTHR35322:SF2">
    <property type="entry name" value="PROTEIN CPR-5"/>
    <property type="match status" value="1"/>
</dbReference>
<name>A0AAV7ETF9_ARIFI</name>
<feature type="region of interest" description="Disordered" evidence="1">
    <location>
        <begin position="46"/>
        <end position="89"/>
    </location>
</feature>